<name>A0A923NMV0_9FIRM</name>
<keyword evidence="6" id="KW-1185">Reference proteome</keyword>
<dbReference type="Proteomes" id="UP000602647">
    <property type="component" value="Unassembled WGS sequence"/>
</dbReference>
<evidence type="ECO:0000313" key="6">
    <source>
        <dbReference type="Proteomes" id="UP000602647"/>
    </source>
</evidence>
<feature type="domain" description="4'-phosphopantetheinyl transferase N-terminal" evidence="4">
    <location>
        <begin position="15"/>
        <end position="95"/>
    </location>
</feature>
<dbReference type="GO" id="GO:0000287">
    <property type="term" value="F:magnesium ion binding"/>
    <property type="evidence" value="ECO:0007669"/>
    <property type="project" value="InterPro"/>
</dbReference>
<organism evidence="5 6">
    <name type="scientific">Zhenpiania hominis</name>
    <dbReference type="NCBI Taxonomy" id="2763644"/>
    <lineage>
        <taxon>Bacteria</taxon>
        <taxon>Bacillati</taxon>
        <taxon>Bacillota</taxon>
        <taxon>Clostridia</taxon>
        <taxon>Peptostreptococcales</taxon>
        <taxon>Anaerovoracaceae</taxon>
        <taxon>Zhenpiania</taxon>
    </lineage>
</organism>
<protein>
    <submittedName>
        <fullName evidence="5">4'-phosphopantetheinyl transferase superfamily protein</fullName>
    </submittedName>
</protein>
<dbReference type="InterPro" id="IPR008278">
    <property type="entry name" value="4-PPantetheinyl_Trfase_dom"/>
</dbReference>
<keyword evidence="2 5" id="KW-0808">Transferase</keyword>
<dbReference type="Gene3D" id="3.90.470.20">
    <property type="entry name" value="4'-phosphopantetheinyl transferase domain"/>
    <property type="match status" value="2"/>
</dbReference>
<dbReference type="PANTHER" id="PTHR12215">
    <property type="entry name" value="PHOSPHOPANTETHEINE TRANSFERASE"/>
    <property type="match status" value="1"/>
</dbReference>
<dbReference type="InterPro" id="IPR037143">
    <property type="entry name" value="4-PPantetheinyl_Trfase_dom_sf"/>
</dbReference>
<dbReference type="RefSeq" id="WP_187302993.1">
    <property type="nucleotide sequence ID" value="NZ_JACRYT010000007.1"/>
</dbReference>
<gene>
    <name evidence="5" type="ORF">H9L42_08640</name>
</gene>
<proteinExistence type="inferred from homology"/>
<dbReference type="InterPro" id="IPR055066">
    <property type="entry name" value="AASDHPPT_N"/>
</dbReference>
<feature type="domain" description="4'-phosphopantetheinyl transferase" evidence="3">
    <location>
        <begin position="99"/>
        <end position="167"/>
    </location>
</feature>
<dbReference type="GO" id="GO:0005829">
    <property type="term" value="C:cytosol"/>
    <property type="evidence" value="ECO:0007669"/>
    <property type="project" value="TreeGrafter"/>
</dbReference>
<dbReference type="EMBL" id="JACRYT010000007">
    <property type="protein sequence ID" value="MBC6679894.1"/>
    <property type="molecule type" value="Genomic_DNA"/>
</dbReference>
<dbReference type="PANTHER" id="PTHR12215:SF10">
    <property type="entry name" value="L-AMINOADIPATE-SEMIALDEHYDE DEHYDROGENASE-PHOSPHOPANTETHEINYL TRANSFERASE"/>
    <property type="match status" value="1"/>
</dbReference>
<dbReference type="GO" id="GO:0008897">
    <property type="term" value="F:holo-[acyl-carrier-protein] synthase activity"/>
    <property type="evidence" value="ECO:0007669"/>
    <property type="project" value="InterPro"/>
</dbReference>
<accession>A0A923NMV0</accession>
<dbReference type="SUPFAM" id="SSF56214">
    <property type="entry name" value="4'-phosphopantetheinyl transferase"/>
    <property type="match status" value="2"/>
</dbReference>
<evidence type="ECO:0000256" key="1">
    <source>
        <dbReference type="ARBA" id="ARBA00010990"/>
    </source>
</evidence>
<reference evidence="5" key="1">
    <citation type="submission" date="2020-08" db="EMBL/GenBank/DDBJ databases">
        <title>Genome public.</title>
        <authorList>
            <person name="Liu C."/>
            <person name="Sun Q."/>
        </authorList>
    </citation>
    <scope>NUCLEOTIDE SEQUENCE</scope>
    <source>
        <strain evidence="5">BX12</strain>
    </source>
</reference>
<comment type="caution">
    <text evidence="5">The sequence shown here is derived from an EMBL/GenBank/DDBJ whole genome shotgun (WGS) entry which is preliminary data.</text>
</comment>
<dbReference type="Pfam" id="PF22624">
    <property type="entry name" value="AASDHPPT_N"/>
    <property type="match status" value="1"/>
</dbReference>
<dbReference type="AlphaFoldDB" id="A0A923NMV0"/>
<dbReference type="GO" id="GO:0019878">
    <property type="term" value="P:lysine biosynthetic process via aminoadipic acid"/>
    <property type="evidence" value="ECO:0007669"/>
    <property type="project" value="TreeGrafter"/>
</dbReference>
<evidence type="ECO:0000259" key="3">
    <source>
        <dbReference type="Pfam" id="PF01648"/>
    </source>
</evidence>
<comment type="similarity">
    <text evidence="1">Belongs to the P-Pant transferase superfamily. Gsp/Sfp/HetI/AcpT family.</text>
</comment>
<sequence length="221" mass="25708">MIIHAAELIELNSGQYESLLRKIPKEKQRQADRFRHRQDSLRTVLGYNLALTMLEKYFGMKQIHIEFNPYGRPYLSKENAFFSISHSGKWVVCAVDKVPVGIDIQKQSQVWDIWSVGQETLTEKEYDRMRRSTDSHGYFFDCWCRKEAAIKCMGKGLFMMKEIETVKGSCMIENKRYYLKQIKGFSGYSFAVCSEGDISSCQVEISPLLNVIGQPYLKVRR</sequence>
<evidence type="ECO:0000259" key="4">
    <source>
        <dbReference type="Pfam" id="PF22624"/>
    </source>
</evidence>
<dbReference type="Pfam" id="PF01648">
    <property type="entry name" value="ACPS"/>
    <property type="match status" value="1"/>
</dbReference>
<dbReference type="InterPro" id="IPR050559">
    <property type="entry name" value="P-Pant_transferase_sf"/>
</dbReference>
<evidence type="ECO:0000313" key="5">
    <source>
        <dbReference type="EMBL" id="MBC6679894.1"/>
    </source>
</evidence>
<evidence type="ECO:0000256" key="2">
    <source>
        <dbReference type="ARBA" id="ARBA00022679"/>
    </source>
</evidence>